<name>A0A554SH16_9ACTN</name>
<dbReference type="Pfam" id="PF00561">
    <property type="entry name" value="Abhydrolase_1"/>
    <property type="match status" value="1"/>
</dbReference>
<evidence type="ECO:0000259" key="1">
    <source>
        <dbReference type="Pfam" id="PF00561"/>
    </source>
</evidence>
<dbReference type="PANTHER" id="PTHR12277">
    <property type="entry name" value="ALPHA/BETA HYDROLASE DOMAIN-CONTAINING PROTEIN"/>
    <property type="match status" value="1"/>
</dbReference>
<sequence>MTSRRRLAAVIATIVAAAGGAVALAWALQRSLVFVPDTTPVGPAAQAVEGGRDLAFTASDGVKLDAWLIPPDAAADREAAVLYAPGNGGNREGRLGIARHLAGEGFTVLLLDYRGYGGNEGSPSQDGLARDAVAAVEALANEGFVPERTLYLGESIGTGVVARLQSTHPPAGVLLRSPFTDFAAVAREHYGWPGAALLRDRFPVAEYLAESDVPVTVVHGTDDDIVPSALSVEVAASTANLHEELVLDGVGHNDAVMFGRPIAEAMSRLADAAAPR</sequence>
<dbReference type="OrthoDB" id="63034at2"/>
<proteinExistence type="predicted"/>
<reference evidence="2 3" key="1">
    <citation type="submission" date="2019-07" db="EMBL/GenBank/DDBJ databases">
        <authorList>
            <person name="Zhao L.H."/>
        </authorList>
    </citation>
    <scope>NUCLEOTIDE SEQUENCE [LARGE SCALE GENOMIC DNA]</scope>
    <source>
        <strain evidence="2 3">Co35</strain>
    </source>
</reference>
<organism evidence="2 3">
    <name type="scientific">Aeromicrobium piscarium</name>
    <dbReference type="NCBI Taxonomy" id="2590901"/>
    <lineage>
        <taxon>Bacteria</taxon>
        <taxon>Bacillati</taxon>
        <taxon>Actinomycetota</taxon>
        <taxon>Actinomycetes</taxon>
        <taxon>Propionibacteriales</taxon>
        <taxon>Nocardioidaceae</taxon>
        <taxon>Aeromicrobium</taxon>
    </lineage>
</organism>
<dbReference type="EMBL" id="VLNT01000002">
    <property type="protein sequence ID" value="TSD65642.1"/>
    <property type="molecule type" value="Genomic_DNA"/>
</dbReference>
<dbReference type="Proteomes" id="UP000316988">
    <property type="component" value="Unassembled WGS sequence"/>
</dbReference>
<evidence type="ECO:0000313" key="2">
    <source>
        <dbReference type="EMBL" id="TSD65642.1"/>
    </source>
</evidence>
<dbReference type="PANTHER" id="PTHR12277:SF79">
    <property type="entry name" value="XAA-PRO DIPEPTIDYL-PEPTIDASE-RELATED"/>
    <property type="match status" value="1"/>
</dbReference>
<accession>A0A554SH16</accession>
<dbReference type="RefSeq" id="WP_143911784.1">
    <property type="nucleotide sequence ID" value="NZ_VLNT01000002.1"/>
</dbReference>
<gene>
    <name evidence="2" type="ORF">FNM00_04270</name>
</gene>
<dbReference type="GO" id="GO:0016787">
    <property type="term" value="F:hydrolase activity"/>
    <property type="evidence" value="ECO:0007669"/>
    <property type="project" value="UniProtKB-KW"/>
</dbReference>
<keyword evidence="2" id="KW-0378">Hydrolase</keyword>
<dbReference type="SUPFAM" id="SSF53474">
    <property type="entry name" value="alpha/beta-Hydrolases"/>
    <property type="match status" value="1"/>
</dbReference>
<dbReference type="InterPro" id="IPR029058">
    <property type="entry name" value="AB_hydrolase_fold"/>
</dbReference>
<dbReference type="Gene3D" id="3.40.50.1820">
    <property type="entry name" value="alpha/beta hydrolase"/>
    <property type="match status" value="1"/>
</dbReference>
<dbReference type="InterPro" id="IPR000073">
    <property type="entry name" value="AB_hydrolase_1"/>
</dbReference>
<comment type="caution">
    <text evidence="2">The sequence shown here is derived from an EMBL/GenBank/DDBJ whole genome shotgun (WGS) entry which is preliminary data.</text>
</comment>
<protein>
    <submittedName>
        <fullName evidence="2">Alpha/beta hydrolase</fullName>
    </submittedName>
</protein>
<evidence type="ECO:0000313" key="3">
    <source>
        <dbReference type="Proteomes" id="UP000316988"/>
    </source>
</evidence>
<keyword evidence="3" id="KW-1185">Reference proteome</keyword>
<feature type="domain" description="AB hydrolase-1" evidence="1">
    <location>
        <begin position="80"/>
        <end position="170"/>
    </location>
</feature>
<dbReference type="AlphaFoldDB" id="A0A554SH16"/>